<dbReference type="VEuPathDB" id="FungiDB:PYU1_G006124"/>
<keyword evidence="1" id="KW-0547">Nucleotide-binding</keyword>
<keyword evidence="5" id="KW-1185">Reference proteome</keyword>
<reference evidence="5" key="1">
    <citation type="journal article" date="2010" name="Genome Biol.">
        <title>Genome sequence of the necrotrophic plant pathogen Pythium ultimum reveals original pathogenicity mechanisms and effector repertoire.</title>
        <authorList>
            <person name="Levesque C.A."/>
            <person name="Brouwer H."/>
            <person name="Cano L."/>
            <person name="Hamilton J.P."/>
            <person name="Holt C."/>
            <person name="Huitema E."/>
            <person name="Raffaele S."/>
            <person name="Robideau G.P."/>
            <person name="Thines M."/>
            <person name="Win J."/>
            <person name="Zerillo M.M."/>
            <person name="Beakes G.W."/>
            <person name="Boore J.L."/>
            <person name="Busam D."/>
            <person name="Dumas B."/>
            <person name="Ferriera S."/>
            <person name="Fuerstenberg S.I."/>
            <person name="Gachon C.M."/>
            <person name="Gaulin E."/>
            <person name="Govers F."/>
            <person name="Grenville-Briggs L."/>
            <person name="Horner N."/>
            <person name="Hostetler J."/>
            <person name="Jiang R.H."/>
            <person name="Johnson J."/>
            <person name="Krajaejun T."/>
            <person name="Lin H."/>
            <person name="Meijer H.J."/>
            <person name="Moore B."/>
            <person name="Morris P."/>
            <person name="Phuntmart V."/>
            <person name="Puiu D."/>
            <person name="Shetty J."/>
            <person name="Stajich J.E."/>
            <person name="Tripathy S."/>
            <person name="Wawra S."/>
            <person name="van West P."/>
            <person name="Whitty B.R."/>
            <person name="Coutinho P.M."/>
            <person name="Henrissat B."/>
            <person name="Martin F."/>
            <person name="Thomas P.D."/>
            <person name="Tyler B.M."/>
            <person name="De Vries R.P."/>
            <person name="Kamoun S."/>
            <person name="Yandell M."/>
            <person name="Tisserat N."/>
            <person name="Buell C.R."/>
        </authorList>
    </citation>
    <scope>NUCLEOTIDE SEQUENCE</scope>
    <source>
        <strain evidence="5">DAOM:BR144</strain>
    </source>
</reference>
<dbReference type="HOGENOM" id="CLU_027147_1_0_1"/>
<dbReference type="GO" id="GO:0005524">
    <property type="term" value="F:ATP binding"/>
    <property type="evidence" value="ECO:0007669"/>
    <property type="project" value="UniProtKB-KW"/>
</dbReference>
<protein>
    <recommendedName>
        <fullName evidence="6">AAA+ ATPase domain-containing protein</fullName>
    </recommendedName>
</protein>
<dbReference type="OMA" id="THSRWDK"/>
<dbReference type="Proteomes" id="UP000019132">
    <property type="component" value="Unassembled WGS sequence"/>
</dbReference>
<dbReference type="InterPro" id="IPR013641">
    <property type="entry name" value="KTI12/PSTK"/>
</dbReference>
<dbReference type="Gene3D" id="3.40.50.300">
    <property type="entry name" value="P-loop containing nucleotide triphosphate hydrolases"/>
    <property type="match status" value="1"/>
</dbReference>
<evidence type="ECO:0000256" key="3">
    <source>
        <dbReference type="ARBA" id="ARBA00025768"/>
    </source>
</evidence>
<dbReference type="EnsemblProtists" id="PYU1_T006136">
    <property type="protein sequence ID" value="PYU1_T006136"/>
    <property type="gene ID" value="PYU1_G006124"/>
</dbReference>
<accession>K3WME4</accession>
<evidence type="ECO:0000313" key="4">
    <source>
        <dbReference type="EnsemblProtists" id="PYU1_T006136"/>
    </source>
</evidence>
<sequence length="276" mass="30522">MPLVVFCGLPGAGKSFVATALVAYLRAHVQQDVEYITEASVHVDRRSGYNDSRAEKTTRSALKAAAEKAVNASTIVVLDALNYIKGVRYELFCKARAESTTYCVVYVDTPLALALERNAQREDQFDSKLIEELAARFEVPMEKNRWDNPLFHLTPEVLDSPDGMPLAQIADAIRFGKTVKAGLATKAAPVAETSFVQELDAVTNAIVEALLTYQREGNLADGLRVPKAQVLVQIQRTMPTSEARRHRRQFIKIAQLRPCVIAGIGDLFVEYLNQQA</sequence>
<dbReference type="PANTHER" id="PTHR12435">
    <property type="match status" value="1"/>
</dbReference>
<keyword evidence="2" id="KW-0067">ATP-binding</keyword>
<reference evidence="4" key="3">
    <citation type="submission" date="2015-02" db="UniProtKB">
        <authorList>
            <consortium name="EnsemblProtists"/>
        </authorList>
    </citation>
    <scope>IDENTIFICATION</scope>
    <source>
        <strain evidence="4">DAOM BR144</strain>
    </source>
</reference>
<dbReference type="eggNOG" id="KOG3062">
    <property type="taxonomic scope" value="Eukaryota"/>
</dbReference>
<evidence type="ECO:0000256" key="2">
    <source>
        <dbReference type="ARBA" id="ARBA00022840"/>
    </source>
</evidence>
<evidence type="ECO:0008006" key="6">
    <source>
        <dbReference type="Google" id="ProtNLM"/>
    </source>
</evidence>
<name>K3WME4_GLOUD</name>
<dbReference type="InParanoid" id="K3WME4"/>
<proteinExistence type="inferred from homology"/>
<dbReference type="SUPFAM" id="SSF52540">
    <property type="entry name" value="P-loop containing nucleoside triphosphate hydrolases"/>
    <property type="match status" value="1"/>
</dbReference>
<dbReference type="InterPro" id="IPR027417">
    <property type="entry name" value="P-loop_NTPase"/>
</dbReference>
<dbReference type="STRING" id="431595.K3WME4"/>
<comment type="similarity">
    <text evidence="3">Belongs to the KTI12 family.</text>
</comment>
<evidence type="ECO:0000313" key="5">
    <source>
        <dbReference type="Proteomes" id="UP000019132"/>
    </source>
</evidence>
<dbReference type="Pfam" id="PF08433">
    <property type="entry name" value="KTI12"/>
    <property type="match status" value="1"/>
</dbReference>
<reference evidence="5" key="2">
    <citation type="submission" date="2010-04" db="EMBL/GenBank/DDBJ databases">
        <authorList>
            <person name="Buell R."/>
            <person name="Hamilton J."/>
            <person name="Hostetler J."/>
        </authorList>
    </citation>
    <scope>NUCLEOTIDE SEQUENCE [LARGE SCALE GENOMIC DNA]</scope>
    <source>
        <strain evidence="5">DAOM:BR144</strain>
    </source>
</reference>
<organism evidence="4 5">
    <name type="scientific">Globisporangium ultimum (strain ATCC 200006 / CBS 805.95 / DAOM BR144)</name>
    <name type="common">Pythium ultimum</name>
    <dbReference type="NCBI Taxonomy" id="431595"/>
    <lineage>
        <taxon>Eukaryota</taxon>
        <taxon>Sar</taxon>
        <taxon>Stramenopiles</taxon>
        <taxon>Oomycota</taxon>
        <taxon>Peronosporomycetes</taxon>
        <taxon>Pythiales</taxon>
        <taxon>Pythiaceae</taxon>
        <taxon>Globisporangium</taxon>
    </lineage>
</organism>
<evidence type="ECO:0000256" key="1">
    <source>
        <dbReference type="ARBA" id="ARBA00022741"/>
    </source>
</evidence>
<dbReference type="EMBL" id="GL376625">
    <property type="status" value="NOT_ANNOTATED_CDS"/>
    <property type="molecule type" value="Genomic_DNA"/>
</dbReference>
<dbReference type="AlphaFoldDB" id="K3WME4"/>